<evidence type="ECO:0000256" key="1">
    <source>
        <dbReference type="ARBA" id="ARBA00023002"/>
    </source>
</evidence>
<organism evidence="2 3">
    <name type="scientific">Blomia tropicalis</name>
    <name type="common">Mite</name>
    <dbReference type="NCBI Taxonomy" id="40697"/>
    <lineage>
        <taxon>Eukaryota</taxon>
        <taxon>Metazoa</taxon>
        <taxon>Ecdysozoa</taxon>
        <taxon>Arthropoda</taxon>
        <taxon>Chelicerata</taxon>
        <taxon>Arachnida</taxon>
        <taxon>Acari</taxon>
        <taxon>Acariformes</taxon>
        <taxon>Sarcoptiformes</taxon>
        <taxon>Astigmata</taxon>
        <taxon>Glycyphagoidea</taxon>
        <taxon>Echimyopodidae</taxon>
        <taxon>Blomia</taxon>
    </lineage>
</organism>
<dbReference type="AlphaFoldDB" id="A0A9Q0RJR1"/>
<dbReference type="GO" id="GO:0003723">
    <property type="term" value="F:RNA binding"/>
    <property type="evidence" value="ECO:0007669"/>
    <property type="project" value="InterPro"/>
</dbReference>
<dbReference type="EMBL" id="JAPWDV010000003">
    <property type="protein sequence ID" value="KAJ6216936.1"/>
    <property type="molecule type" value="Genomic_DNA"/>
</dbReference>
<dbReference type="GO" id="GO:0003743">
    <property type="term" value="F:translation initiation factor activity"/>
    <property type="evidence" value="ECO:0007669"/>
    <property type="project" value="InterPro"/>
</dbReference>
<comment type="caution">
    <text evidence="2">The sequence shown here is derived from an EMBL/GenBank/DDBJ whole genome shotgun (WGS) entry which is preliminary data.</text>
</comment>
<gene>
    <name evidence="2" type="ORF">RDWZM_008093</name>
</gene>
<dbReference type="PANTHER" id="PTHR43157">
    <property type="entry name" value="PHOSPHATIDYLINOSITOL-GLYCAN BIOSYNTHESIS CLASS F PROTEIN-RELATED"/>
    <property type="match status" value="1"/>
</dbReference>
<reference evidence="2" key="1">
    <citation type="submission" date="2022-12" db="EMBL/GenBank/DDBJ databases">
        <title>Genome assemblies of Blomia tropicalis.</title>
        <authorList>
            <person name="Cui Y."/>
        </authorList>
    </citation>
    <scope>NUCLEOTIDE SEQUENCE</scope>
    <source>
        <tissue evidence="2">Adult mites</tissue>
    </source>
</reference>
<dbReference type="Pfam" id="PF00106">
    <property type="entry name" value="adh_short"/>
    <property type="match status" value="1"/>
</dbReference>
<protein>
    <submittedName>
        <fullName evidence="2">Uncharacterized protein</fullName>
    </submittedName>
</protein>
<dbReference type="Proteomes" id="UP001142055">
    <property type="component" value="Chromosome 3"/>
</dbReference>
<evidence type="ECO:0000313" key="3">
    <source>
        <dbReference type="Proteomes" id="UP001142055"/>
    </source>
</evidence>
<dbReference type="PRINTS" id="PR00081">
    <property type="entry name" value="GDHRDH"/>
</dbReference>
<keyword evidence="1" id="KW-0560">Oxidoreductase</keyword>
<dbReference type="Gene3D" id="3.30.760.10">
    <property type="entry name" value="RNA Cap, Translation Initiation Factor Eif4e"/>
    <property type="match status" value="1"/>
</dbReference>
<dbReference type="SUPFAM" id="SSF51735">
    <property type="entry name" value="NAD(P)-binding Rossmann-fold domains"/>
    <property type="match status" value="1"/>
</dbReference>
<dbReference type="PANTHER" id="PTHR43157:SF31">
    <property type="entry name" value="PHOSPHATIDYLINOSITOL-GLYCAN BIOSYNTHESIS CLASS F PROTEIN"/>
    <property type="match status" value="1"/>
</dbReference>
<dbReference type="InterPro" id="IPR001040">
    <property type="entry name" value="TIF_eIF_4E"/>
</dbReference>
<dbReference type="Gene3D" id="3.40.50.720">
    <property type="entry name" value="NAD(P)-binding Rossmann-like Domain"/>
    <property type="match status" value="1"/>
</dbReference>
<dbReference type="InterPro" id="IPR002347">
    <property type="entry name" value="SDR_fam"/>
</dbReference>
<accession>A0A9Q0RJR1</accession>
<dbReference type="Pfam" id="PF01652">
    <property type="entry name" value="IF4E"/>
    <property type="match status" value="1"/>
</dbReference>
<keyword evidence="3" id="KW-1185">Reference proteome</keyword>
<sequence length="468" mass="53814">MTEVESAVPNKDEQTLTEVKIAPEISAKHPLQNTWELWYYKNASNDFEKNLYKITSVETVEDFWGLYNHIESASKLTVNSAYYFFKKGIRPMWEDYTNKNGGRWVINNKKGNNSKATDNYWLEILLCLIGEAFGEYNDFICGAFVVIKGRYDRIGVWTKQSGDKDSNMHIGKVVKSRIQYQNLTGKVILITGGNTGIGEEYVRDMARRNAKIIMAVRNVQRGLQCSERILKQTNNDQIVVEKCDLSSLSNVRSFCERIKKQYYRIDVLVCFAAAVGDNMSPTMNTEDGFEMQFQCNYLSHFLMIQLLIGLLKKSNQPRVILTASSAHLFGSIDLVNIARFESYTKHLFMAYADSKLALVMLAKELTERYEWIRANSFHPGTIYTNGIKHSYYWYLKYLLGILAFIHGKTALDGAQSMIYLSVSEEMAYSSGHYYVDCVKAKYNHLVDDRKLRRGLWNLSVALLKPFLD</sequence>
<name>A0A9Q0RJR1_BLOTA</name>
<dbReference type="OMA" id="KMAGPIS"/>
<dbReference type="GO" id="GO:0016491">
    <property type="term" value="F:oxidoreductase activity"/>
    <property type="evidence" value="ECO:0007669"/>
    <property type="project" value="UniProtKB-KW"/>
</dbReference>
<proteinExistence type="predicted"/>
<dbReference type="InterPro" id="IPR036291">
    <property type="entry name" value="NAD(P)-bd_dom_sf"/>
</dbReference>
<dbReference type="SUPFAM" id="SSF55418">
    <property type="entry name" value="eIF4e-like"/>
    <property type="match status" value="1"/>
</dbReference>
<evidence type="ECO:0000313" key="2">
    <source>
        <dbReference type="EMBL" id="KAJ6216936.1"/>
    </source>
</evidence>
<dbReference type="InterPro" id="IPR023398">
    <property type="entry name" value="TIF_eIF4e-like"/>
</dbReference>